<dbReference type="InterPro" id="IPR036271">
    <property type="entry name" value="Tet_transcr_reg_TetR-rel_C_sf"/>
</dbReference>
<dbReference type="RefSeq" id="WP_084594505.1">
    <property type="nucleotide sequence ID" value="NZ_BAMX01000031.1"/>
</dbReference>
<evidence type="ECO:0000313" key="7">
    <source>
        <dbReference type="Proteomes" id="UP000032670"/>
    </source>
</evidence>
<evidence type="ECO:0000256" key="4">
    <source>
        <dbReference type="PROSITE-ProRule" id="PRU00335"/>
    </source>
</evidence>
<evidence type="ECO:0000313" key="6">
    <source>
        <dbReference type="EMBL" id="GAN66850.1"/>
    </source>
</evidence>
<keyword evidence="1" id="KW-0805">Transcription regulation</keyword>
<evidence type="ECO:0000256" key="3">
    <source>
        <dbReference type="ARBA" id="ARBA00023163"/>
    </source>
</evidence>
<keyword evidence="3" id="KW-0804">Transcription</keyword>
<comment type="caution">
    <text evidence="6">The sequence shown here is derived from an EMBL/GenBank/DDBJ whole genome shotgun (WGS) entry which is preliminary data.</text>
</comment>
<dbReference type="PANTHER" id="PTHR47506:SF1">
    <property type="entry name" value="HTH-TYPE TRANSCRIPTIONAL REGULATOR YJDC"/>
    <property type="match status" value="1"/>
</dbReference>
<keyword evidence="2 4" id="KW-0238">DNA-binding</keyword>
<sequence>MKPKSIKSRTDSLEVLAKRKGPHPQVAGKLRDAAQELFYTQGIRSVGVDEIVQKAGVTKPSLYRLFESKDGLTETYLADYQQCFWDRIDDVCRAYPDDSRVQLLAYFDGLSERASQPTYRGCGVSNALVEFPDRAHSVRQKAETLKTEVRAWMQQKATDIGAINPTLLADGLVLLMEGTYACGQFFSPPGPAANVGQVARCLIDALCPAQGNNR</sequence>
<name>A0A0D6NMK7_9PROT</name>
<keyword evidence="7" id="KW-1185">Reference proteome</keyword>
<dbReference type="AlphaFoldDB" id="A0A0D6NMK7"/>
<dbReference type="PROSITE" id="PS50977">
    <property type="entry name" value="HTH_TETR_2"/>
    <property type="match status" value="1"/>
</dbReference>
<dbReference type="SUPFAM" id="SSF48498">
    <property type="entry name" value="Tetracyclin repressor-like, C-terminal domain"/>
    <property type="match status" value="1"/>
</dbReference>
<dbReference type="EMBL" id="BAMX01000031">
    <property type="protein sequence ID" value="GAN66850.1"/>
    <property type="molecule type" value="Genomic_DNA"/>
</dbReference>
<accession>A0A6N3STR3</accession>
<evidence type="ECO:0000256" key="1">
    <source>
        <dbReference type="ARBA" id="ARBA00023015"/>
    </source>
</evidence>
<reference evidence="6 7" key="1">
    <citation type="submission" date="2012-11" db="EMBL/GenBank/DDBJ databases">
        <title>Whole genome sequence of Acetobacter orientalis 21F-2.</title>
        <authorList>
            <person name="Azuma Y."/>
            <person name="Higashiura N."/>
            <person name="Hirakawa H."/>
            <person name="Matsushita K."/>
        </authorList>
    </citation>
    <scope>NUCLEOTIDE SEQUENCE [LARGE SCALE GENOMIC DNA]</scope>
    <source>
        <strain evidence="6 7">21F-2</strain>
    </source>
</reference>
<dbReference type="GO" id="GO:0003677">
    <property type="term" value="F:DNA binding"/>
    <property type="evidence" value="ECO:0007669"/>
    <property type="project" value="UniProtKB-UniRule"/>
</dbReference>
<dbReference type="STRING" id="1231341.Abor_031_016"/>
<gene>
    <name evidence="6" type="ORF">Abor_031_016</name>
</gene>
<dbReference type="SUPFAM" id="SSF46689">
    <property type="entry name" value="Homeodomain-like"/>
    <property type="match status" value="1"/>
</dbReference>
<dbReference type="GeneID" id="76204992"/>
<feature type="domain" description="HTH tetR-type" evidence="5">
    <location>
        <begin position="24"/>
        <end position="84"/>
    </location>
</feature>
<evidence type="ECO:0000259" key="5">
    <source>
        <dbReference type="PROSITE" id="PS50977"/>
    </source>
</evidence>
<dbReference type="PRINTS" id="PR00455">
    <property type="entry name" value="HTHTETR"/>
</dbReference>
<dbReference type="Pfam" id="PF00440">
    <property type="entry name" value="TetR_N"/>
    <property type="match status" value="1"/>
</dbReference>
<dbReference type="Proteomes" id="UP000032670">
    <property type="component" value="Unassembled WGS sequence"/>
</dbReference>
<protein>
    <submittedName>
        <fullName evidence="6">Transcriptional regulator TetR</fullName>
    </submittedName>
</protein>
<evidence type="ECO:0000256" key="2">
    <source>
        <dbReference type="ARBA" id="ARBA00023125"/>
    </source>
</evidence>
<organism evidence="6 7">
    <name type="scientific">Acetobacter orientalis</name>
    <dbReference type="NCBI Taxonomy" id="146474"/>
    <lineage>
        <taxon>Bacteria</taxon>
        <taxon>Pseudomonadati</taxon>
        <taxon>Pseudomonadota</taxon>
        <taxon>Alphaproteobacteria</taxon>
        <taxon>Acetobacterales</taxon>
        <taxon>Acetobacteraceae</taxon>
        <taxon>Acetobacter</taxon>
    </lineage>
</organism>
<dbReference type="InterPro" id="IPR009057">
    <property type="entry name" value="Homeodomain-like_sf"/>
</dbReference>
<accession>A0A0D6NMK7</accession>
<dbReference type="InterPro" id="IPR001647">
    <property type="entry name" value="HTH_TetR"/>
</dbReference>
<proteinExistence type="predicted"/>
<feature type="DNA-binding region" description="H-T-H motif" evidence="4">
    <location>
        <begin position="47"/>
        <end position="66"/>
    </location>
</feature>
<dbReference type="PANTHER" id="PTHR47506">
    <property type="entry name" value="TRANSCRIPTIONAL REGULATORY PROTEIN"/>
    <property type="match status" value="1"/>
</dbReference>
<dbReference type="Gene3D" id="1.10.357.10">
    <property type="entry name" value="Tetracycline Repressor, domain 2"/>
    <property type="match status" value="1"/>
</dbReference>